<name>A0ABR8VA95_9BACT</name>
<dbReference type="InterPro" id="IPR018490">
    <property type="entry name" value="cNMP-bd_dom_sf"/>
</dbReference>
<evidence type="ECO:0000256" key="2">
    <source>
        <dbReference type="ARBA" id="ARBA00023125"/>
    </source>
</evidence>
<keyword evidence="3" id="KW-0804">Transcription</keyword>
<dbReference type="PROSITE" id="PS50042">
    <property type="entry name" value="CNMP_BINDING_3"/>
    <property type="match status" value="1"/>
</dbReference>
<dbReference type="Proteomes" id="UP000616346">
    <property type="component" value="Unassembled WGS sequence"/>
</dbReference>
<dbReference type="RefSeq" id="WP_178255992.1">
    <property type="nucleotide sequence ID" value="NZ_JACSPQ010000001.1"/>
</dbReference>
<feature type="domain" description="HTH crp-type" evidence="5">
    <location>
        <begin position="151"/>
        <end position="218"/>
    </location>
</feature>
<dbReference type="Gene3D" id="2.60.120.10">
    <property type="entry name" value="Jelly Rolls"/>
    <property type="match status" value="1"/>
</dbReference>
<dbReference type="InterPro" id="IPR018488">
    <property type="entry name" value="cNMP-bd_CS"/>
</dbReference>
<evidence type="ECO:0000313" key="7">
    <source>
        <dbReference type="Proteomes" id="UP000616346"/>
    </source>
</evidence>
<feature type="domain" description="Cyclic nucleotide-binding" evidence="4">
    <location>
        <begin position="14"/>
        <end position="113"/>
    </location>
</feature>
<evidence type="ECO:0000256" key="1">
    <source>
        <dbReference type="ARBA" id="ARBA00023015"/>
    </source>
</evidence>
<dbReference type="Pfam" id="PF13545">
    <property type="entry name" value="HTH_Crp_2"/>
    <property type="match status" value="1"/>
</dbReference>
<sequence>METTMYDKLLQLPLFQGLCKSDFTNILEKVKLHFHKYNKGSRVVKQGDTCNQLIFILGGQIMSEAIDEGHLYVLNEILDSPSIIEPYSLFGMHTHYTASYWAATDIHVLSIDKSYILSQLTKYEIFNLNYLNMLSNRAQTVYYKLWNTHIGNTQEKIANFLQLRCSVPMGTKTLSIKMEDLAQLIDDTRINVSKILNDWQNKKLIKLSRKKIIINDLKALIENIDSNSPTEL</sequence>
<proteinExistence type="predicted"/>
<dbReference type="InterPro" id="IPR036390">
    <property type="entry name" value="WH_DNA-bd_sf"/>
</dbReference>
<evidence type="ECO:0000256" key="3">
    <source>
        <dbReference type="ARBA" id="ARBA00023163"/>
    </source>
</evidence>
<gene>
    <name evidence="6" type="ORF">H9626_05310</name>
</gene>
<organism evidence="6 7">
    <name type="scientific">Phocaeicola faecium</name>
    <dbReference type="NCBI Taxonomy" id="2762213"/>
    <lineage>
        <taxon>Bacteria</taxon>
        <taxon>Pseudomonadati</taxon>
        <taxon>Bacteroidota</taxon>
        <taxon>Bacteroidia</taxon>
        <taxon>Bacteroidales</taxon>
        <taxon>Bacteroidaceae</taxon>
        <taxon>Phocaeicola</taxon>
    </lineage>
</organism>
<evidence type="ECO:0000313" key="6">
    <source>
        <dbReference type="EMBL" id="MBD8001640.1"/>
    </source>
</evidence>
<comment type="caution">
    <text evidence="6">The sequence shown here is derived from an EMBL/GenBank/DDBJ whole genome shotgun (WGS) entry which is preliminary data.</text>
</comment>
<dbReference type="InterPro" id="IPR012318">
    <property type="entry name" value="HTH_CRP"/>
</dbReference>
<dbReference type="PROSITE" id="PS51063">
    <property type="entry name" value="HTH_CRP_2"/>
    <property type="match status" value="1"/>
</dbReference>
<keyword evidence="7" id="KW-1185">Reference proteome</keyword>
<dbReference type="PROSITE" id="PS00888">
    <property type="entry name" value="CNMP_BINDING_1"/>
    <property type="match status" value="1"/>
</dbReference>
<dbReference type="SUPFAM" id="SSF51206">
    <property type="entry name" value="cAMP-binding domain-like"/>
    <property type="match status" value="1"/>
</dbReference>
<dbReference type="InterPro" id="IPR014710">
    <property type="entry name" value="RmlC-like_jellyroll"/>
</dbReference>
<dbReference type="Pfam" id="PF00027">
    <property type="entry name" value="cNMP_binding"/>
    <property type="match status" value="1"/>
</dbReference>
<dbReference type="SUPFAM" id="SSF46785">
    <property type="entry name" value="Winged helix' DNA-binding domain"/>
    <property type="match status" value="1"/>
</dbReference>
<keyword evidence="2" id="KW-0238">DNA-binding</keyword>
<evidence type="ECO:0000259" key="4">
    <source>
        <dbReference type="PROSITE" id="PS50042"/>
    </source>
</evidence>
<evidence type="ECO:0000259" key="5">
    <source>
        <dbReference type="PROSITE" id="PS51063"/>
    </source>
</evidence>
<accession>A0ABR8VA95</accession>
<reference evidence="6 7" key="1">
    <citation type="submission" date="2020-08" db="EMBL/GenBank/DDBJ databases">
        <title>A Genomic Blueprint of the Chicken Gut Microbiome.</title>
        <authorList>
            <person name="Gilroy R."/>
            <person name="Ravi A."/>
            <person name="Getino M."/>
            <person name="Pursley I."/>
            <person name="Horton D.L."/>
            <person name="Alikhan N.-F."/>
            <person name="Baker D."/>
            <person name="Gharbi K."/>
            <person name="Hall N."/>
            <person name="Watson M."/>
            <person name="Adriaenssens E.M."/>
            <person name="Foster-Nyarko E."/>
            <person name="Jarju S."/>
            <person name="Secka A."/>
            <person name="Antonio M."/>
            <person name="Oren A."/>
            <person name="Chaudhuri R."/>
            <person name="La Ragione R.M."/>
            <person name="Hildebrand F."/>
            <person name="Pallen M.J."/>
        </authorList>
    </citation>
    <scope>NUCLEOTIDE SEQUENCE [LARGE SCALE GENOMIC DNA]</scope>
    <source>
        <strain evidence="6 7">Sa1YUN3</strain>
    </source>
</reference>
<dbReference type="CDD" id="cd00038">
    <property type="entry name" value="CAP_ED"/>
    <property type="match status" value="1"/>
</dbReference>
<keyword evidence="1" id="KW-0805">Transcription regulation</keyword>
<dbReference type="EMBL" id="JACSPQ010000001">
    <property type="protein sequence ID" value="MBD8001640.1"/>
    <property type="molecule type" value="Genomic_DNA"/>
</dbReference>
<protein>
    <submittedName>
        <fullName evidence="6">Crp/Fnr family transcriptional regulator</fullName>
    </submittedName>
</protein>
<dbReference type="InterPro" id="IPR000595">
    <property type="entry name" value="cNMP-bd_dom"/>
</dbReference>